<evidence type="ECO:0000256" key="14">
    <source>
        <dbReference type="ARBA" id="ARBA00026095"/>
    </source>
</evidence>
<evidence type="ECO:0000256" key="2">
    <source>
        <dbReference type="ARBA" id="ARBA00004370"/>
    </source>
</evidence>
<dbReference type="InterPro" id="IPR017941">
    <property type="entry name" value="Rieske_2Fe-2S"/>
</dbReference>
<evidence type="ECO:0000256" key="10">
    <source>
        <dbReference type="ARBA" id="ARBA00023014"/>
    </source>
</evidence>
<dbReference type="GO" id="GO:0051537">
    <property type="term" value="F:2 iron, 2 sulfur cluster binding"/>
    <property type="evidence" value="ECO:0007669"/>
    <property type="project" value="UniProtKB-KW"/>
</dbReference>
<dbReference type="GO" id="GO:0005737">
    <property type="term" value="C:cytoplasm"/>
    <property type="evidence" value="ECO:0007669"/>
    <property type="project" value="TreeGrafter"/>
</dbReference>
<dbReference type="EC" id="1.14.19.21" evidence="14"/>
<proteinExistence type="inferred from homology"/>
<comment type="subcellular location">
    <subcellularLocation>
        <location evidence="2">Membrane</location>
    </subcellularLocation>
</comment>
<evidence type="ECO:0000313" key="18">
    <source>
        <dbReference type="EMBL" id="SVA90537.1"/>
    </source>
</evidence>
<keyword evidence="9" id="KW-0408">Iron</keyword>
<protein>
    <recommendedName>
        <fullName evidence="14">cholesterol 7-desaturase</fullName>
        <ecNumber evidence="14">1.14.19.21</ecNumber>
    </recommendedName>
</protein>
<keyword evidence="5" id="KW-0001">2Fe-2S</keyword>
<keyword evidence="7" id="KW-1133">Transmembrane helix</keyword>
<keyword evidence="8" id="KW-0560">Oxidoreductase</keyword>
<dbReference type="SUPFAM" id="SSF50022">
    <property type="entry name" value="ISP domain"/>
    <property type="match status" value="1"/>
</dbReference>
<dbReference type="Gene3D" id="2.102.10.10">
    <property type="entry name" value="Rieske [2Fe-2S] iron-sulphur domain"/>
    <property type="match status" value="1"/>
</dbReference>
<dbReference type="PANTHER" id="PTHR21266">
    <property type="entry name" value="IRON-SULFUR DOMAIN CONTAINING PROTEIN"/>
    <property type="match status" value="1"/>
</dbReference>
<evidence type="ECO:0000256" key="12">
    <source>
        <dbReference type="ARBA" id="ARBA00025712"/>
    </source>
</evidence>
<evidence type="ECO:0000256" key="5">
    <source>
        <dbReference type="ARBA" id="ARBA00022714"/>
    </source>
</evidence>
<comment type="catalytic activity">
    <reaction evidence="16">
        <text>cholesterol + NADPH + O2 + H(+) = 7-dehydrocholesterol + NADP(+) + 2 H2O</text>
        <dbReference type="Rhea" id="RHEA:45024"/>
        <dbReference type="ChEBI" id="CHEBI:15377"/>
        <dbReference type="ChEBI" id="CHEBI:15378"/>
        <dbReference type="ChEBI" id="CHEBI:15379"/>
        <dbReference type="ChEBI" id="CHEBI:16113"/>
        <dbReference type="ChEBI" id="CHEBI:17759"/>
        <dbReference type="ChEBI" id="CHEBI:57783"/>
        <dbReference type="ChEBI" id="CHEBI:58349"/>
        <dbReference type="EC" id="1.14.19.21"/>
    </reaction>
    <physiologicalReaction direction="left-to-right" evidence="16">
        <dbReference type="Rhea" id="RHEA:45025"/>
    </physiologicalReaction>
</comment>
<evidence type="ECO:0000256" key="15">
    <source>
        <dbReference type="ARBA" id="ARBA00047853"/>
    </source>
</evidence>
<evidence type="ECO:0000259" key="17">
    <source>
        <dbReference type="PROSITE" id="PS51296"/>
    </source>
</evidence>
<dbReference type="InterPro" id="IPR045605">
    <property type="entry name" value="KshA-like_C"/>
</dbReference>
<keyword evidence="11" id="KW-0472">Membrane</keyword>
<dbReference type="PROSITE" id="PS51296">
    <property type="entry name" value="RIESKE"/>
    <property type="match status" value="1"/>
</dbReference>
<comment type="pathway">
    <text evidence="12">Steroid hormone biosynthesis; dafachronic acid biosynthesis.</text>
</comment>
<dbReference type="InterPro" id="IPR050584">
    <property type="entry name" value="Cholesterol_7-desaturase"/>
</dbReference>
<comment type="cofactor">
    <cofactor evidence="1">
        <name>Fe cation</name>
        <dbReference type="ChEBI" id="CHEBI:24875"/>
    </cofactor>
</comment>
<feature type="domain" description="Rieske" evidence="17">
    <location>
        <begin position="18"/>
        <end position="129"/>
    </location>
</feature>
<comment type="similarity">
    <text evidence="13">Belongs to the cholesterol 7-desaturase family.</text>
</comment>
<evidence type="ECO:0000256" key="7">
    <source>
        <dbReference type="ARBA" id="ARBA00022989"/>
    </source>
</evidence>
<gene>
    <name evidence="18" type="ORF">METZ01_LOCUS143391</name>
</gene>
<evidence type="ECO:0000256" key="16">
    <source>
        <dbReference type="ARBA" id="ARBA00049548"/>
    </source>
</evidence>
<dbReference type="GO" id="GO:0046872">
    <property type="term" value="F:metal ion binding"/>
    <property type="evidence" value="ECO:0007669"/>
    <property type="project" value="UniProtKB-KW"/>
</dbReference>
<dbReference type="GO" id="GO:0008203">
    <property type="term" value="P:cholesterol metabolic process"/>
    <property type="evidence" value="ECO:0007669"/>
    <property type="project" value="InterPro"/>
</dbReference>
<accession>A0A381ZP84</accession>
<evidence type="ECO:0000256" key="3">
    <source>
        <dbReference type="ARBA" id="ARBA00004972"/>
    </source>
</evidence>
<dbReference type="EMBL" id="UINC01021936">
    <property type="protein sequence ID" value="SVA90537.1"/>
    <property type="molecule type" value="Genomic_DNA"/>
</dbReference>
<dbReference type="CDD" id="cd03469">
    <property type="entry name" value="Rieske_RO_Alpha_N"/>
    <property type="match status" value="1"/>
</dbReference>
<dbReference type="GO" id="GO:0016020">
    <property type="term" value="C:membrane"/>
    <property type="evidence" value="ECO:0007669"/>
    <property type="project" value="UniProtKB-SubCell"/>
</dbReference>
<reference evidence="18" key="1">
    <citation type="submission" date="2018-05" db="EMBL/GenBank/DDBJ databases">
        <authorList>
            <person name="Lanie J.A."/>
            <person name="Ng W.-L."/>
            <person name="Kazmierczak K.M."/>
            <person name="Andrzejewski T.M."/>
            <person name="Davidsen T.M."/>
            <person name="Wayne K.J."/>
            <person name="Tettelin H."/>
            <person name="Glass J.I."/>
            <person name="Rusch D."/>
            <person name="Podicherti R."/>
            <person name="Tsui H.-C.T."/>
            <person name="Winkler M.E."/>
        </authorList>
    </citation>
    <scope>NUCLEOTIDE SEQUENCE</scope>
</reference>
<dbReference type="Pfam" id="PF19298">
    <property type="entry name" value="KshA_C"/>
    <property type="match status" value="1"/>
</dbReference>
<organism evidence="18">
    <name type="scientific">marine metagenome</name>
    <dbReference type="NCBI Taxonomy" id="408172"/>
    <lineage>
        <taxon>unclassified sequences</taxon>
        <taxon>metagenomes</taxon>
        <taxon>ecological metagenomes</taxon>
    </lineage>
</organism>
<keyword evidence="10" id="KW-0411">Iron-sulfur</keyword>
<dbReference type="SUPFAM" id="SSF55961">
    <property type="entry name" value="Bet v1-like"/>
    <property type="match status" value="1"/>
</dbReference>
<comment type="pathway">
    <text evidence="3">Hormone biosynthesis.</text>
</comment>
<evidence type="ECO:0000256" key="9">
    <source>
        <dbReference type="ARBA" id="ARBA00023004"/>
    </source>
</evidence>
<keyword evidence="6" id="KW-0479">Metal-binding</keyword>
<dbReference type="AlphaFoldDB" id="A0A381ZP84"/>
<dbReference type="Pfam" id="PF00355">
    <property type="entry name" value="Rieske"/>
    <property type="match status" value="1"/>
</dbReference>
<dbReference type="InterPro" id="IPR036922">
    <property type="entry name" value="Rieske_2Fe-2S_sf"/>
</dbReference>
<evidence type="ECO:0000256" key="11">
    <source>
        <dbReference type="ARBA" id="ARBA00023136"/>
    </source>
</evidence>
<comment type="catalytic activity">
    <reaction evidence="15">
        <text>cholesterol + NADH + O2 + H(+) = 7-dehydrocholesterol + NAD(+) + 2 H2O</text>
        <dbReference type="Rhea" id="RHEA:51644"/>
        <dbReference type="ChEBI" id="CHEBI:15377"/>
        <dbReference type="ChEBI" id="CHEBI:15378"/>
        <dbReference type="ChEBI" id="CHEBI:15379"/>
        <dbReference type="ChEBI" id="CHEBI:16113"/>
        <dbReference type="ChEBI" id="CHEBI:17759"/>
        <dbReference type="ChEBI" id="CHEBI:57540"/>
        <dbReference type="ChEBI" id="CHEBI:57945"/>
        <dbReference type="EC" id="1.14.19.21"/>
    </reaction>
    <physiologicalReaction direction="left-to-right" evidence="15">
        <dbReference type="Rhea" id="RHEA:51645"/>
    </physiologicalReaction>
</comment>
<dbReference type="GO" id="GO:0170056">
    <property type="term" value="F:cholesterol 7-desaturase [NAD(P)H] activity"/>
    <property type="evidence" value="ECO:0007669"/>
    <property type="project" value="UniProtKB-EC"/>
</dbReference>
<name>A0A381ZP84_9ZZZZ</name>
<sequence>MATTTEYGLGPFTYPRGWFMIADSAELTDKVLPLRFFGQEFALYRGENGQVILHSAICPHMGTNIARNTTSYVVIDGQIEGNSIRCPYHGWRYGPDGKCDDIPYHDGPIPGKATLTTWRVEERYGCIWMWHDPEGGEPDYNLPAIPEWNEQRWVNWQIDHLGELDIHPQEVLDNMADAPHLGPIHGSTLKYFENELRDHIVIQRQGGGHKTLAQGNTLLETDTFYTGPGILLSRLTGFYDALMLITHTPVEDGRIKVWHALLVRSEMETASDEDVATARSFQADSLAAFNQDFEVWSAKAPIFQIMQIKNDGPFHKVREWYRQFYNPRHEAADRQAKMNGKYYTPWLEQAPEDVVARGRY</sequence>
<dbReference type="Gene3D" id="3.90.380.10">
    <property type="entry name" value="Naphthalene 1,2-dioxygenase Alpha Subunit, Chain A, domain 1"/>
    <property type="match status" value="1"/>
</dbReference>
<evidence type="ECO:0000256" key="8">
    <source>
        <dbReference type="ARBA" id="ARBA00023002"/>
    </source>
</evidence>
<evidence type="ECO:0000256" key="13">
    <source>
        <dbReference type="ARBA" id="ARBA00025729"/>
    </source>
</evidence>
<evidence type="ECO:0000256" key="4">
    <source>
        <dbReference type="ARBA" id="ARBA00022692"/>
    </source>
</evidence>
<keyword evidence="4" id="KW-0812">Transmembrane</keyword>
<dbReference type="PANTHER" id="PTHR21266:SF32">
    <property type="entry name" value="CHOLESTEROL 7-DESATURASE NVD"/>
    <property type="match status" value="1"/>
</dbReference>
<evidence type="ECO:0000256" key="1">
    <source>
        <dbReference type="ARBA" id="ARBA00001962"/>
    </source>
</evidence>
<evidence type="ECO:0000256" key="6">
    <source>
        <dbReference type="ARBA" id="ARBA00022723"/>
    </source>
</evidence>